<evidence type="ECO:0000313" key="1">
    <source>
        <dbReference type="EMBL" id="PZX16288.1"/>
    </source>
</evidence>
<accession>A0A2W7N884</accession>
<gene>
    <name evidence="1" type="ORF">LX81_02140</name>
</gene>
<dbReference type="AlphaFoldDB" id="A0A2W7N884"/>
<protein>
    <recommendedName>
        <fullName evidence="3">Antifreeze protein</fullName>
    </recommendedName>
</protein>
<name>A0A2W7N884_9RHOB</name>
<comment type="caution">
    <text evidence="1">The sequence shown here is derived from an EMBL/GenBank/DDBJ whole genome shotgun (WGS) entry which is preliminary data.</text>
</comment>
<organism evidence="1 2">
    <name type="scientific">Palleronia aestuarii</name>
    <dbReference type="NCBI Taxonomy" id="568105"/>
    <lineage>
        <taxon>Bacteria</taxon>
        <taxon>Pseudomonadati</taxon>
        <taxon>Pseudomonadota</taxon>
        <taxon>Alphaproteobacteria</taxon>
        <taxon>Rhodobacterales</taxon>
        <taxon>Roseobacteraceae</taxon>
        <taxon>Palleronia</taxon>
    </lineage>
</organism>
<evidence type="ECO:0008006" key="3">
    <source>
        <dbReference type="Google" id="ProtNLM"/>
    </source>
</evidence>
<proteinExistence type="predicted"/>
<reference evidence="1 2" key="1">
    <citation type="submission" date="2018-06" db="EMBL/GenBank/DDBJ databases">
        <title>Genomic Encyclopedia of Archaeal and Bacterial Type Strains, Phase II (KMG-II): from individual species to whole genera.</title>
        <authorList>
            <person name="Goeker M."/>
        </authorList>
    </citation>
    <scope>NUCLEOTIDE SEQUENCE [LARGE SCALE GENOMIC DNA]</scope>
    <source>
        <strain evidence="1 2">DSM 22009</strain>
    </source>
</reference>
<dbReference type="Proteomes" id="UP000248916">
    <property type="component" value="Unassembled WGS sequence"/>
</dbReference>
<sequence>MYGFNPLDTMNAAFAGWRMAAEAQSVIVYRMMGMAGLWAVAPSENSRMISEKGPTLMAAQNAAMRKAISGGSAEEIYSAWLKPIGQKTRANQKRLAKRGFTHGCML</sequence>
<dbReference type="RefSeq" id="WP_234822563.1">
    <property type="nucleotide sequence ID" value="NZ_QKZL01000007.1"/>
</dbReference>
<evidence type="ECO:0000313" key="2">
    <source>
        <dbReference type="Proteomes" id="UP000248916"/>
    </source>
</evidence>
<keyword evidence="2" id="KW-1185">Reference proteome</keyword>
<dbReference type="EMBL" id="QKZL01000007">
    <property type="protein sequence ID" value="PZX16288.1"/>
    <property type="molecule type" value="Genomic_DNA"/>
</dbReference>